<feature type="compositionally biased region" description="Polar residues" evidence="1">
    <location>
        <begin position="1"/>
        <end position="13"/>
    </location>
</feature>
<dbReference type="EMBL" id="PP856729">
    <property type="protein sequence ID" value="XCH41717.1"/>
    <property type="molecule type" value="Genomic_DNA"/>
</dbReference>
<evidence type="ECO:0000256" key="1">
    <source>
        <dbReference type="SAM" id="MobiDB-lite"/>
    </source>
</evidence>
<name>A0AAU8GJQ4_9CAUD</name>
<sequence>MRPTSSNPLSNSRTESEDDDSNAHQIQSVEATVVRTSRKSYTGHSDTNLPLRGLAEEGWPMSSSVAQHVAVDQTR</sequence>
<gene>
    <name evidence="2" type="ORF">DSCPLJFW_CDS0067</name>
</gene>
<protein>
    <submittedName>
        <fullName evidence="2">Uncharacterized protein</fullName>
    </submittedName>
</protein>
<evidence type="ECO:0000313" key="2">
    <source>
        <dbReference type="EMBL" id="XCH41717.1"/>
    </source>
</evidence>
<accession>A0AAU8GJQ4</accession>
<feature type="compositionally biased region" description="Polar residues" evidence="1">
    <location>
        <begin position="39"/>
        <end position="48"/>
    </location>
</feature>
<proteinExistence type="predicted"/>
<feature type="region of interest" description="Disordered" evidence="1">
    <location>
        <begin position="1"/>
        <end position="53"/>
    </location>
</feature>
<organism evidence="2">
    <name type="scientific">Salmonella phage vB_STmST313_KE31</name>
    <dbReference type="NCBI Taxonomy" id="3161181"/>
    <lineage>
        <taxon>Viruses</taxon>
        <taxon>Duplodnaviria</taxon>
        <taxon>Heunggongvirae</taxon>
        <taxon>Uroviricota</taxon>
        <taxon>Caudoviricetes</taxon>
        <taxon>Pantevenvirales</taxon>
        <taxon>Ackermannviridae</taxon>
        <taxon>Cvivirinae</taxon>
        <taxon>Kuttervirus</taxon>
    </lineage>
</organism>
<reference evidence="2" key="1">
    <citation type="submission" date="2024-05" db="EMBL/GenBank/DDBJ databases">
        <authorList>
            <person name="Mugo M.M."/>
            <person name="Musyoki A.M."/>
            <person name="Makumi A.M."/>
            <person name="Mutai I."/>
            <person name="Drechsel O."/>
            <person name="Kering K.K."/>
            <person name="Muturi P."/>
            <person name="Mbae C.K."/>
            <person name="Kariuki S.M."/>
        </authorList>
    </citation>
    <scope>NUCLEOTIDE SEQUENCE</scope>
</reference>